<dbReference type="AlphaFoldDB" id="A0A5C7EVK3"/>
<organism evidence="2 3">
    <name type="scientific">Pelomicrobium methylotrophicum</name>
    <dbReference type="NCBI Taxonomy" id="2602750"/>
    <lineage>
        <taxon>Bacteria</taxon>
        <taxon>Pseudomonadati</taxon>
        <taxon>Pseudomonadota</taxon>
        <taxon>Hydrogenophilia</taxon>
        <taxon>Hydrogenophilia incertae sedis</taxon>
        <taxon>Pelomicrobium</taxon>
    </lineage>
</organism>
<dbReference type="EMBL" id="VPFL01000004">
    <property type="protein sequence ID" value="TXF12893.1"/>
    <property type="molecule type" value="Genomic_DNA"/>
</dbReference>
<name>A0A5C7EVK3_9PROT</name>
<dbReference type="Proteomes" id="UP000321201">
    <property type="component" value="Unassembled WGS sequence"/>
</dbReference>
<proteinExistence type="predicted"/>
<dbReference type="Gene3D" id="3.40.50.300">
    <property type="entry name" value="P-loop containing nucleotide triphosphate hydrolases"/>
    <property type="match status" value="1"/>
</dbReference>
<dbReference type="Pfam" id="PF00004">
    <property type="entry name" value="AAA"/>
    <property type="match status" value="1"/>
</dbReference>
<evidence type="ECO:0000259" key="1">
    <source>
        <dbReference type="SMART" id="SM00382"/>
    </source>
</evidence>
<keyword evidence="2" id="KW-0547">Nucleotide-binding</keyword>
<comment type="caution">
    <text evidence="2">The sequence shown here is derived from an EMBL/GenBank/DDBJ whole genome shotgun (WGS) entry which is preliminary data.</text>
</comment>
<dbReference type="InterPro" id="IPR003959">
    <property type="entry name" value="ATPase_AAA_core"/>
</dbReference>
<dbReference type="CDD" id="cd19481">
    <property type="entry name" value="RecA-like_protease"/>
    <property type="match status" value="1"/>
</dbReference>
<evidence type="ECO:0000313" key="2">
    <source>
        <dbReference type="EMBL" id="TXF12893.1"/>
    </source>
</evidence>
<reference evidence="2 3" key="1">
    <citation type="submission" date="2019-08" db="EMBL/GenBank/DDBJ databases">
        <title>Pelomicrobium methylotrophicum gen. nov., sp. nov. a moderately thermophilic, facultatively anaerobic, lithoautotrophic and methylotrophic bacterium isolated from a terrestrial mud volcano.</title>
        <authorList>
            <person name="Slobodkina G.B."/>
            <person name="Merkel A.Y."/>
            <person name="Slobodkin A.I."/>
        </authorList>
    </citation>
    <scope>NUCLEOTIDE SEQUENCE [LARGE SCALE GENOMIC DNA]</scope>
    <source>
        <strain evidence="2 3">SM250</strain>
    </source>
</reference>
<keyword evidence="3" id="KW-1185">Reference proteome</keyword>
<dbReference type="PANTHER" id="PTHR23077">
    <property type="entry name" value="AAA-FAMILY ATPASE"/>
    <property type="match status" value="1"/>
</dbReference>
<gene>
    <name evidence="2" type="ORF">FR698_04490</name>
</gene>
<dbReference type="GO" id="GO:0005524">
    <property type="term" value="F:ATP binding"/>
    <property type="evidence" value="ECO:0007669"/>
    <property type="project" value="UniProtKB-KW"/>
</dbReference>
<dbReference type="InterPro" id="IPR003593">
    <property type="entry name" value="AAA+_ATPase"/>
</dbReference>
<feature type="domain" description="AAA+ ATPase" evidence="1">
    <location>
        <begin position="120"/>
        <end position="252"/>
    </location>
</feature>
<evidence type="ECO:0000313" key="3">
    <source>
        <dbReference type="Proteomes" id="UP000321201"/>
    </source>
</evidence>
<accession>A0A5C7EVK3</accession>
<dbReference type="InterPro" id="IPR050168">
    <property type="entry name" value="AAA_ATPase_domain"/>
</dbReference>
<dbReference type="RefSeq" id="WP_147798975.1">
    <property type="nucleotide sequence ID" value="NZ_VPFL01000004.1"/>
</dbReference>
<keyword evidence="2" id="KW-0067">ATP-binding</keyword>
<dbReference type="SUPFAM" id="SSF52540">
    <property type="entry name" value="P-loop containing nucleoside triphosphate hydrolases"/>
    <property type="match status" value="1"/>
</dbReference>
<protein>
    <submittedName>
        <fullName evidence="2">ATP-binding protein</fullName>
    </submittedName>
</protein>
<dbReference type="InterPro" id="IPR027417">
    <property type="entry name" value="P-loop_NTPase"/>
</dbReference>
<dbReference type="OrthoDB" id="9802352at2"/>
<dbReference type="InParanoid" id="A0A5C7EVK3"/>
<dbReference type="SMART" id="SM00382">
    <property type="entry name" value="AAA"/>
    <property type="match status" value="1"/>
</dbReference>
<sequence>MATGKVLRQLIKSGVEGNYDAFKAAAEEVIREERAKQHHLLANDLERLLYGRPQNLDHAPGRPFVKAPVDRERNLALLDLREPMRRLEDVVLSDETRSALEELLQEHHHQERLASYGLRAADRLLFYGPPGCGKTLTAEVIASELGLPLAIVRVDAVVSSYLGETAANLRKVFDFAAAHAAVVLFDEFDALAKERADEAEHGELRRVVNAVLQMMDAYHGRSVLIAATNHESILDFAIWRRFEEVLVFDLPNLEQLRRLLALKLRGVRREFEVEDATVVSIFKGMAHADVERVLRRAIKDMVLAGQEFLTVRHLEAAARRERPRMAKGKAK</sequence>
<dbReference type="PANTHER" id="PTHR23077:SF198">
    <property type="entry name" value="ATP-DEPENDENT ZINC METALLOPROTEASE FTSH"/>
    <property type="match status" value="1"/>
</dbReference>
<dbReference type="GO" id="GO:0016887">
    <property type="term" value="F:ATP hydrolysis activity"/>
    <property type="evidence" value="ECO:0007669"/>
    <property type="project" value="InterPro"/>
</dbReference>